<comment type="function">
    <text evidence="5">GTPase that associates with the 50S ribosomal subunit and may have a role during protein synthesis or ribosome biogenesis.</text>
</comment>
<dbReference type="Pfam" id="PF01926">
    <property type="entry name" value="MMR_HSR1"/>
    <property type="match status" value="1"/>
</dbReference>
<evidence type="ECO:0000256" key="3">
    <source>
        <dbReference type="ARBA" id="ARBA00022842"/>
    </source>
</evidence>
<dbReference type="PANTHER" id="PTHR10229">
    <property type="entry name" value="GTP-BINDING PROTEIN HFLX"/>
    <property type="match status" value="1"/>
</dbReference>
<dbReference type="CDD" id="cd01878">
    <property type="entry name" value="HflX"/>
    <property type="match status" value="1"/>
</dbReference>
<keyword evidence="5" id="KW-0963">Cytoplasm</keyword>
<dbReference type="RefSeq" id="WP_084393770.1">
    <property type="nucleotide sequence ID" value="NZ_BMKF01000001.1"/>
</dbReference>
<evidence type="ECO:0000256" key="6">
    <source>
        <dbReference type="SAM" id="Coils"/>
    </source>
</evidence>
<comment type="similarity">
    <text evidence="5">Belongs to the TRAFAC class OBG-HflX-like GTPase superfamily. HflX GTPase family.</text>
</comment>
<keyword evidence="9" id="KW-1185">Reference proteome</keyword>
<accession>A0ABQ1J3R6</accession>
<evidence type="ECO:0000256" key="4">
    <source>
        <dbReference type="ARBA" id="ARBA00023134"/>
    </source>
</evidence>
<keyword evidence="2 5" id="KW-0547">Nucleotide-binding</keyword>
<dbReference type="HAMAP" id="MF_00900">
    <property type="entry name" value="GTPase_HflX"/>
    <property type="match status" value="1"/>
</dbReference>
<organism evidence="8 9">
    <name type="scientific">Henriciella pelagia</name>
    <dbReference type="NCBI Taxonomy" id="1977912"/>
    <lineage>
        <taxon>Bacteria</taxon>
        <taxon>Pseudomonadati</taxon>
        <taxon>Pseudomonadota</taxon>
        <taxon>Alphaproteobacteria</taxon>
        <taxon>Hyphomonadales</taxon>
        <taxon>Hyphomonadaceae</taxon>
        <taxon>Henriciella</taxon>
    </lineage>
</organism>
<gene>
    <name evidence="5 8" type="primary">hflX</name>
    <name evidence="8" type="ORF">GCM10011503_04790</name>
</gene>
<evidence type="ECO:0000256" key="1">
    <source>
        <dbReference type="ARBA" id="ARBA00022723"/>
    </source>
</evidence>
<dbReference type="Proteomes" id="UP000628854">
    <property type="component" value="Unassembled WGS sequence"/>
</dbReference>
<evidence type="ECO:0000313" key="9">
    <source>
        <dbReference type="Proteomes" id="UP000628854"/>
    </source>
</evidence>
<dbReference type="PROSITE" id="PS51705">
    <property type="entry name" value="G_HFLX"/>
    <property type="match status" value="1"/>
</dbReference>
<dbReference type="NCBIfam" id="TIGR03156">
    <property type="entry name" value="GTP_HflX"/>
    <property type="match status" value="1"/>
</dbReference>
<dbReference type="Pfam" id="PF19275">
    <property type="entry name" value="HflX_C"/>
    <property type="match status" value="1"/>
</dbReference>
<dbReference type="InterPro" id="IPR016496">
    <property type="entry name" value="GTPase_HflX"/>
</dbReference>
<evidence type="ECO:0000256" key="5">
    <source>
        <dbReference type="HAMAP-Rule" id="MF_00900"/>
    </source>
</evidence>
<evidence type="ECO:0000313" key="8">
    <source>
        <dbReference type="EMBL" id="GGB59384.1"/>
    </source>
</evidence>
<dbReference type="InterPro" id="IPR032305">
    <property type="entry name" value="GTP-bd_M"/>
</dbReference>
<comment type="subunit">
    <text evidence="5">Monomer. Associates with the 50S ribosomal subunit.</text>
</comment>
<keyword evidence="3" id="KW-0460">Magnesium</keyword>
<dbReference type="SUPFAM" id="SSF52540">
    <property type="entry name" value="P-loop containing nucleoside triphosphate hydrolases"/>
    <property type="match status" value="1"/>
</dbReference>
<comment type="caution">
    <text evidence="8">The sequence shown here is derived from an EMBL/GenBank/DDBJ whole genome shotgun (WGS) entry which is preliminary data.</text>
</comment>
<keyword evidence="6" id="KW-0175">Coiled coil</keyword>
<dbReference type="PANTHER" id="PTHR10229:SF0">
    <property type="entry name" value="GTP-BINDING PROTEIN 6-RELATED"/>
    <property type="match status" value="1"/>
</dbReference>
<dbReference type="Gene3D" id="3.40.50.11060">
    <property type="entry name" value="GTPase HflX, N-terminal domain"/>
    <property type="match status" value="1"/>
</dbReference>
<dbReference type="PRINTS" id="PR00326">
    <property type="entry name" value="GTP1OBG"/>
</dbReference>
<feature type="coiled-coil region" evidence="6">
    <location>
        <begin position="164"/>
        <end position="191"/>
    </location>
</feature>
<dbReference type="Pfam" id="PF16360">
    <property type="entry name" value="GTP-bdg_M"/>
    <property type="match status" value="1"/>
</dbReference>
<dbReference type="InterPro" id="IPR045498">
    <property type="entry name" value="HflX_C"/>
</dbReference>
<dbReference type="InterPro" id="IPR025121">
    <property type="entry name" value="GTPase_HflX_N"/>
</dbReference>
<dbReference type="EMBL" id="BMKF01000001">
    <property type="protein sequence ID" value="GGB59384.1"/>
    <property type="molecule type" value="Genomic_DNA"/>
</dbReference>
<name>A0ABQ1J3R6_9PROT</name>
<dbReference type="InterPro" id="IPR006073">
    <property type="entry name" value="GTP-bd"/>
</dbReference>
<protein>
    <recommendedName>
        <fullName evidence="5">GTPase HflX</fullName>
    </recommendedName>
    <alternativeName>
        <fullName evidence="5">GTP-binding protein HflX</fullName>
    </alternativeName>
</protein>
<sequence length="443" mass="49228">MSSELIDRTPAEDRAGVVIPWTQLNDRPDRERLNETAGLVEALGCNLAFLRAEHVRRPSASHLLSGGILERLKSDITDVGCTLCVVDASLSPVQQRNLETVLNTKVIDRTGLILEIFGLRARTNEGKLQVELARLSYERSRLVRTWTHLERQRGGGGFLSGPGETQLEADRRMLDRQLASLKAELEDVKRTRSLQRDGRRQAGFPVIALVGYTNAGKSTLFNRMTGANVFARDMPFATLDPTIRRIELPQMGDGALVDTVGFITDLPTHLIDSFGATLEETLDADLLIHVRDRSSPFDEERKQDVLKVLERLQDESGKDLPPMIEAWNKVDLLPQDIQESIMLSARSDLHEPPAVVTSALTGQGVDALIALIVQSIQEDLQAFEITLHPEHGAARAWLYEHGSVNEERVQPDGRVLIDVALSEKHRGRFATEFPALKAALQKV</sequence>
<reference evidence="9" key="1">
    <citation type="journal article" date="2019" name="Int. J. Syst. Evol. Microbiol.">
        <title>The Global Catalogue of Microorganisms (GCM) 10K type strain sequencing project: providing services to taxonomists for standard genome sequencing and annotation.</title>
        <authorList>
            <consortium name="The Broad Institute Genomics Platform"/>
            <consortium name="The Broad Institute Genome Sequencing Center for Infectious Disease"/>
            <person name="Wu L."/>
            <person name="Ma J."/>
        </authorList>
    </citation>
    <scope>NUCLEOTIDE SEQUENCE [LARGE SCALE GENOMIC DNA]</scope>
    <source>
        <strain evidence="9">CGMCC 1.15928</strain>
    </source>
</reference>
<dbReference type="InterPro" id="IPR042108">
    <property type="entry name" value="GTPase_HflX_N_sf"/>
</dbReference>
<dbReference type="InterPro" id="IPR027417">
    <property type="entry name" value="P-loop_NTPase"/>
</dbReference>
<dbReference type="Gene3D" id="6.10.250.2860">
    <property type="match status" value="1"/>
</dbReference>
<dbReference type="Pfam" id="PF13167">
    <property type="entry name" value="GTP-bdg_N"/>
    <property type="match status" value="1"/>
</dbReference>
<proteinExistence type="inferred from homology"/>
<keyword evidence="4 5" id="KW-0342">GTP-binding</keyword>
<dbReference type="Gene3D" id="3.40.50.300">
    <property type="entry name" value="P-loop containing nucleotide triphosphate hydrolases"/>
    <property type="match status" value="1"/>
</dbReference>
<dbReference type="InterPro" id="IPR030394">
    <property type="entry name" value="G_HFLX_dom"/>
</dbReference>
<evidence type="ECO:0000259" key="7">
    <source>
        <dbReference type="PROSITE" id="PS51705"/>
    </source>
</evidence>
<dbReference type="PIRSF" id="PIRSF006809">
    <property type="entry name" value="GTP-binding_hflX_prd"/>
    <property type="match status" value="1"/>
</dbReference>
<evidence type="ECO:0000256" key="2">
    <source>
        <dbReference type="ARBA" id="ARBA00022741"/>
    </source>
</evidence>
<keyword evidence="1" id="KW-0479">Metal-binding</keyword>
<feature type="domain" description="Hflx-type G" evidence="7">
    <location>
        <begin position="205"/>
        <end position="380"/>
    </location>
</feature>
<comment type="subcellular location">
    <subcellularLocation>
        <location evidence="5">Cytoplasm</location>
    </subcellularLocation>
    <text evidence="5">May associate with membranes.</text>
</comment>